<proteinExistence type="predicted"/>
<sequence>MAVTDHILLNACAVLSILLINVLCQTISISGSCPSSQYFDSMSMQCVACQPFSSQSNSTSCSCNQGYISVYNSGTFSCMNCSTSGETSSQDRTRCIKCGNTTLGLNPVTGDCYCPSNKILVEKDGGGNYFTDGKQCISCSTNSFTVGIDNYRCTSCGDSNMVYTSGSCQCASGYTTWEGSCILTSAYTPINSQYPADAASTITFRQIDDGSSSSSTAQYRSQLFYTTFYTAAAKCTQFRDDKSCNTLANLCALTLYDSTSAACQVYNSLLSSELTDNINGFQGWKSKLPFLKYSNPSQAVSNLDIKLKASIVSSSDSVTSLTYYVSKYSLNGTWLGVSKLTSELNLCPGASPDLTRNQNIGYHTIVGCNFNSNWLLTQPEPILYDLYLYDPVAITLYPVPIQLLDSTSVDSSGSGPLYRRFFMYDNIAAVVRGGSAVPNLVVIDPSGTSKIYPPILGIKYVGRLVSSAQQSSDPKKDPNNLFSTSDYSSLSSPYIQFVGVYFKDVSTSWIVCLVFGCVFLGLSFLWSIIEMYKYTKKRQDPSVDVKIITRFVVSLCTAWSDLAFFIVYGVSAYFFLFYKYQTGAFTMLPLSITDKTYWGVLLGLTLLGKIVDVLFILYKQCSLDIFFIDFEKSRGKVVINRGRSGDAANVSIWRTIMTIKEWKKLQETTLTHMPLTLIFLIFLLNGCNLINLANEQPNPNNLTNLIGTNFLLRFGVISTLWISTCLGQYFYYRLFHFRFIKNPLWLFVDYCSLSNISLFILNERNSGYYIHGQSPHAHADADMFEFHECLNAERDNKVRNRGLVNEIQGDKEPVQTFEIYITNKTRAVYNEKLIEPIAQENLKNNMRIDAKTDPNDTQSPSTQQLLSPQQQNTTLNDLSSLRLYNILSGALTRIRSKAQALHLYNAYMSLNEFLKQYIHDLSDKRDQICDRQTTNRLGFPPETLHKDIFFNDPDYSFKKVTMMGQELKMMSFYILIFGFFDLFISNNIICFLIVYIVYLFIMQIRSILVTNNLAKKTLLDERFLF</sequence>
<feature type="compositionally biased region" description="Low complexity" evidence="1">
    <location>
        <begin position="857"/>
        <end position="871"/>
    </location>
</feature>
<dbReference type="InterPro" id="IPR019170">
    <property type="entry name" value="Meckelin"/>
</dbReference>
<feature type="transmembrane region" description="Helical" evidence="2">
    <location>
        <begin position="972"/>
        <end position="1001"/>
    </location>
</feature>
<dbReference type="GO" id="GO:0060271">
    <property type="term" value="P:cilium assembly"/>
    <property type="evidence" value="ECO:0007669"/>
    <property type="project" value="InterPro"/>
</dbReference>
<gene>
    <name evidence="4" type="ORF">AKO1_003384</name>
</gene>
<feature type="transmembrane region" description="Helical" evidence="2">
    <location>
        <begin position="550"/>
        <end position="576"/>
    </location>
</feature>
<feature type="signal peptide" evidence="3">
    <location>
        <begin position="1"/>
        <end position="24"/>
    </location>
</feature>
<feature type="chain" id="PRO_5043912776" evidence="3">
    <location>
        <begin position="25"/>
        <end position="1025"/>
    </location>
</feature>
<feature type="region of interest" description="Disordered" evidence="1">
    <location>
        <begin position="848"/>
        <end position="871"/>
    </location>
</feature>
<protein>
    <submittedName>
        <fullName evidence="4">Meckelin</fullName>
    </submittedName>
</protein>
<evidence type="ECO:0000256" key="2">
    <source>
        <dbReference type="SAM" id="Phobius"/>
    </source>
</evidence>
<keyword evidence="2" id="KW-1133">Transmembrane helix</keyword>
<dbReference type="AlphaFoldDB" id="A0AAW2ZLC9"/>
<keyword evidence="2" id="KW-0812">Transmembrane</keyword>
<keyword evidence="5" id="KW-1185">Reference proteome</keyword>
<dbReference type="GO" id="GO:0036038">
    <property type="term" value="C:MKS complex"/>
    <property type="evidence" value="ECO:0007669"/>
    <property type="project" value="InterPro"/>
</dbReference>
<feature type="transmembrane region" description="Helical" evidence="2">
    <location>
        <begin position="596"/>
        <end position="618"/>
    </location>
</feature>
<keyword evidence="2" id="KW-0472">Membrane</keyword>
<feature type="transmembrane region" description="Helical" evidence="2">
    <location>
        <begin position="711"/>
        <end position="732"/>
    </location>
</feature>
<evidence type="ECO:0000256" key="3">
    <source>
        <dbReference type="SAM" id="SignalP"/>
    </source>
</evidence>
<evidence type="ECO:0000256" key="1">
    <source>
        <dbReference type="SAM" id="MobiDB-lite"/>
    </source>
</evidence>
<evidence type="ECO:0000313" key="4">
    <source>
        <dbReference type="EMBL" id="KAL0490631.1"/>
    </source>
</evidence>
<dbReference type="Pfam" id="PF09773">
    <property type="entry name" value="Meckelin"/>
    <property type="match status" value="1"/>
</dbReference>
<dbReference type="PANTHER" id="PTHR21274:SF0">
    <property type="entry name" value="MECKELIN"/>
    <property type="match status" value="1"/>
</dbReference>
<name>A0AAW2ZLC9_9EUKA</name>
<dbReference type="EMBL" id="JAOPGA020001707">
    <property type="protein sequence ID" value="KAL0490631.1"/>
    <property type="molecule type" value="Genomic_DNA"/>
</dbReference>
<organism evidence="4 5">
    <name type="scientific">Acrasis kona</name>
    <dbReference type="NCBI Taxonomy" id="1008807"/>
    <lineage>
        <taxon>Eukaryota</taxon>
        <taxon>Discoba</taxon>
        <taxon>Heterolobosea</taxon>
        <taxon>Tetramitia</taxon>
        <taxon>Eutetramitia</taxon>
        <taxon>Acrasidae</taxon>
        <taxon>Acrasis</taxon>
    </lineage>
</organism>
<dbReference type="PANTHER" id="PTHR21274">
    <property type="entry name" value="MECKELIN"/>
    <property type="match status" value="1"/>
</dbReference>
<accession>A0AAW2ZLC9</accession>
<dbReference type="InterPro" id="IPR009030">
    <property type="entry name" value="Growth_fac_rcpt_cys_sf"/>
</dbReference>
<feature type="transmembrane region" description="Helical" evidence="2">
    <location>
        <begin position="508"/>
        <end position="529"/>
    </location>
</feature>
<comment type="caution">
    <text evidence="4">The sequence shown here is derived from an EMBL/GenBank/DDBJ whole genome shotgun (WGS) entry which is preliminary data.</text>
</comment>
<reference evidence="4 5" key="1">
    <citation type="submission" date="2024-03" db="EMBL/GenBank/DDBJ databases">
        <title>The Acrasis kona genome and developmental transcriptomes reveal deep origins of eukaryotic multicellular pathways.</title>
        <authorList>
            <person name="Sheikh S."/>
            <person name="Fu C.-J."/>
            <person name="Brown M.W."/>
            <person name="Baldauf S.L."/>
        </authorList>
    </citation>
    <scope>NUCLEOTIDE SEQUENCE [LARGE SCALE GENOMIC DNA]</scope>
    <source>
        <strain evidence="4 5">ATCC MYA-3509</strain>
    </source>
</reference>
<keyword evidence="3" id="KW-0732">Signal</keyword>
<evidence type="ECO:0000313" key="5">
    <source>
        <dbReference type="Proteomes" id="UP001431209"/>
    </source>
</evidence>
<dbReference type="SUPFAM" id="SSF57184">
    <property type="entry name" value="Growth factor receptor domain"/>
    <property type="match status" value="1"/>
</dbReference>
<dbReference type="Proteomes" id="UP001431209">
    <property type="component" value="Unassembled WGS sequence"/>
</dbReference>